<dbReference type="InterPro" id="IPR050952">
    <property type="entry name" value="TRIM-NHL_E3_ligases"/>
</dbReference>
<reference evidence="5 6" key="1">
    <citation type="submission" date="2021-02" db="EMBL/GenBank/DDBJ databases">
        <title>Lysobacter arenosi sp. nov., isolated from soil of gangwondo yeongwol, south Korea.</title>
        <authorList>
            <person name="Kim K.R."/>
            <person name="Kim K.H."/>
            <person name="Jeon C.O."/>
        </authorList>
    </citation>
    <scope>NUCLEOTIDE SEQUENCE [LARGE SCALE GENOMIC DNA]</scope>
    <source>
        <strain evidence="5 6">R7</strain>
    </source>
</reference>
<dbReference type="InterPro" id="IPR001258">
    <property type="entry name" value="NHL_repeat"/>
</dbReference>
<dbReference type="PROSITE" id="PS51257">
    <property type="entry name" value="PROKAR_LIPOPROTEIN"/>
    <property type="match status" value="1"/>
</dbReference>
<feature type="chain" id="PRO_5047506640" evidence="3">
    <location>
        <begin position="22"/>
        <end position="372"/>
    </location>
</feature>
<protein>
    <submittedName>
        <fullName evidence="5">Phytase</fullName>
    </submittedName>
</protein>
<keyword evidence="3" id="KW-0732">Signal</keyword>
<dbReference type="RefSeq" id="WP_200604244.1">
    <property type="nucleotide sequence ID" value="NZ_CP071517.1"/>
</dbReference>
<feature type="domain" description="BPP" evidence="4">
    <location>
        <begin position="33"/>
        <end position="364"/>
    </location>
</feature>
<dbReference type="Pfam" id="PF01436">
    <property type="entry name" value="NHL"/>
    <property type="match status" value="1"/>
</dbReference>
<evidence type="ECO:0000256" key="3">
    <source>
        <dbReference type="SAM" id="SignalP"/>
    </source>
</evidence>
<dbReference type="InterPro" id="IPR003431">
    <property type="entry name" value="B-propeller_Phytase"/>
</dbReference>
<dbReference type="InterPro" id="IPR011042">
    <property type="entry name" value="6-blade_b-propeller_TolB-like"/>
</dbReference>
<evidence type="ECO:0000313" key="6">
    <source>
        <dbReference type="Proteomes" id="UP000663400"/>
    </source>
</evidence>
<evidence type="ECO:0000256" key="1">
    <source>
        <dbReference type="ARBA" id="ARBA00022737"/>
    </source>
</evidence>
<dbReference type="Gene3D" id="2.120.10.30">
    <property type="entry name" value="TolB, C-terminal domain"/>
    <property type="match status" value="1"/>
</dbReference>
<accession>A0ABX7RDM4</accession>
<dbReference type="Proteomes" id="UP000663400">
    <property type="component" value="Chromosome"/>
</dbReference>
<name>A0ABX7RDM4_9GAMM</name>
<sequence>MTPRLLPPVATAVLLATVMCACTTTPPAATPAQTATPPAGAPTTLTVPERYVSAESPQDELDSLTTWTSEEGRTLLIASAKSTHRLVVFDADTGKRLREVGGEGQAAGEFNRPNGVAVYGDYLFVVERDNHRVQVFTLPDFKPLGTFGDRELRSPYGLWLTETEPGELEVYVTDSFMYGKKFDEVPPLAELDQRVRRYRVQFDQNGRLRSSYGGSFGDTTQAAGLRMVESIAGDPDNDRLLVADEDRRHESTLREYSFSGKYTGRSLPQDSFAAEAEGVALWTCANGGGYWIAVDQLAPLTVFHLFDRATLAPRGSFEGEVTAHTDGVALHAASTAAFPDGALFAVHDDKSVTAFDLSEVVRVLGLSADCTR</sequence>
<keyword evidence="6" id="KW-1185">Reference proteome</keyword>
<dbReference type="EMBL" id="CP071517">
    <property type="protein sequence ID" value="QSX74996.1"/>
    <property type="molecule type" value="Genomic_DNA"/>
</dbReference>
<dbReference type="SUPFAM" id="SSF50956">
    <property type="entry name" value="Thermostable phytase (3-phytase)"/>
    <property type="match status" value="1"/>
</dbReference>
<evidence type="ECO:0000259" key="4">
    <source>
        <dbReference type="PROSITE" id="PS51662"/>
    </source>
</evidence>
<feature type="repeat" description="NHL" evidence="2">
    <location>
        <begin position="97"/>
        <end position="139"/>
    </location>
</feature>
<dbReference type="PROSITE" id="PS51662">
    <property type="entry name" value="BP_PHYTASE"/>
    <property type="match status" value="1"/>
</dbReference>
<proteinExistence type="predicted"/>
<evidence type="ECO:0000256" key="2">
    <source>
        <dbReference type="PROSITE-ProRule" id="PRU00504"/>
    </source>
</evidence>
<gene>
    <name evidence="5" type="ORF">HIV01_017990</name>
</gene>
<dbReference type="PROSITE" id="PS51125">
    <property type="entry name" value="NHL"/>
    <property type="match status" value="1"/>
</dbReference>
<evidence type="ECO:0000313" key="5">
    <source>
        <dbReference type="EMBL" id="QSX74996.1"/>
    </source>
</evidence>
<keyword evidence="1" id="KW-0677">Repeat</keyword>
<dbReference type="PANTHER" id="PTHR24104:SF25">
    <property type="entry name" value="PROTEIN LIN-41"/>
    <property type="match status" value="1"/>
</dbReference>
<organism evidence="5 6">
    <name type="scientific">Lysobacter arenosi</name>
    <dbReference type="NCBI Taxonomy" id="2795387"/>
    <lineage>
        <taxon>Bacteria</taxon>
        <taxon>Pseudomonadati</taxon>
        <taxon>Pseudomonadota</taxon>
        <taxon>Gammaproteobacteria</taxon>
        <taxon>Lysobacterales</taxon>
        <taxon>Lysobacteraceae</taxon>
        <taxon>Lysobacter</taxon>
    </lineage>
</organism>
<dbReference type="PANTHER" id="PTHR24104">
    <property type="entry name" value="E3 UBIQUITIN-PROTEIN LIGASE NHLRC1-RELATED"/>
    <property type="match status" value="1"/>
</dbReference>
<feature type="signal peptide" evidence="3">
    <location>
        <begin position="1"/>
        <end position="21"/>
    </location>
</feature>